<name>A0ABP8F674_9BACT</name>
<feature type="transmembrane region" description="Helical" evidence="1">
    <location>
        <begin position="91"/>
        <end position="108"/>
    </location>
</feature>
<feature type="transmembrane region" description="Helical" evidence="1">
    <location>
        <begin position="47"/>
        <end position="70"/>
    </location>
</feature>
<proteinExistence type="predicted"/>
<keyword evidence="1" id="KW-1133">Transmembrane helix</keyword>
<feature type="transmembrane region" description="Helical" evidence="1">
    <location>
        <begin position="238"/>
        <end position="260"/>
    </location>
</feature>
<protein>
    <recommendedName>
        <fullName evidence="4">Lantibiotic ABC transporter permease</fullName>
    </recommendedName>
</protein>
<feature type="transmembrane region" description="Helical" evidence="1">
    <location>
        <begin position="187"/>
        <end position="205"/>
    </location>
</feature>
<dbReference type="Proteomes" id="UP001501844">
    <property type="component" value="Unassembled WGS sequence"/>
</dbReference>
<evidence type="ECO:0000256" key="1">
    <source>
        <dbReference type="SAM" id="Phobius"/>
    </source>
</evidence>
<dbReference type="RefSeq" id="WP_345161446.1">
    <property type="nucleotide sequence ID" value="NZ_BAABGX010000001.1"/>
</dbReference>
<keyword evidence="1" id="KW-0812">Transmembrane</keyword>
<reference evidence="3" key="1">
    <citation type="journal article" date="2019" name="Int. J. Syst. Evol. Microbiol.">
        <title>The Global Catalogue of Microorganisms (GCM) 10K type strain sequencing project: providing services to taxonomists for standard genome sequencing and annotation.</title>
        <authorList>
            <consortium name="The Broad Institute Genomics Platform"/>
            <consortium name="The Broad Institute Genome Sequencing Center for Infectious Disease"/>
            <person name="Wu L."/>
            <person name="Ma J."/>
        </authorList>
    </citation>
    <scope>NUCLEOTIDE SEQUENCE [LARGE SCALE GENOMIC DNA]</scope>
    <source>
        <strain evidence="3">JCM 17917</strain>
    </source>
</reference>
<feature type="transmembrane region" description="Helical" evidence="1">
    <location>
        <begin position="210"/>
        <end position="226"/>
    </location>
</feature>
<evidence type="ECO:0000313" key="3">
    <source>
        <dbReference type="Proteomes" id="UP001501844"/>
    </source>
</evidence>
<feature type="transmembrane region" description="Helical" evidence="1">
    <location>
        <begin position="114"/>
        <end position="135"/>
    </location>
</feature>
<keyword evidence="3" id="KW-1185">Reference proteome</keyword>
<gene>
    <name evidence="2" type="ORF">GCM10023183_02100</name>
</gene>
<dbReference type="PANTHER" id="PTHR33802:SF1">
    <property type="entry name" value="XK-RELATED PROTEIN"/>
    <property type="match status" value="1"/>
</dbReference>
<keyword evidence="1" id="KW-0472">Membrane</keyword>
<evidence type="ECO:0000313" key="2">
    <source>
        <dbReference type="EMBL" id="GAA4295873.1"/>
    </source>
</evidence>
<sequence length="269" mass="29698">MIRSPKTLAVLNTLFFLLHLIPSQLTQTRVFNDQTIGDVSDKYPALFTPAGITFSIWGVIYVALLAFCVYHLVKSFKEAMEHEANADLQRIGFLFMLNNLATGAWTIAWVYEWLLLSVLLIFLQLATLLTIHLRIGIYNAGRSGASRWLTQVPLSLYFGWIIIATVANVSSALVGLGWNGFTLSPSLWTMIMIAVATGIVLFVVYTRTNIAVGLVGIWAFYGIIVKHQTLSLPDSPQIIATAWVGIGLIGVLVATVLFRISKKPTQLAQ</sequence>
<evidence type="ECO:0008006" key="4">
    <source>
        <dbReference type="Google" id="ProtNLM"/>
    </source>
</evidence>
<feature type="transmembrane region" description="Helical" evidence="1">
    <location>
        <begin position="156"/>
        <end position="181"/>
    </location>
</feature>
<organism evidence="2 3">
    <name type="scientific">Nibribacter koreensis</name>
    <dbReference type="NCBI Taxonomy" id="1084519"/>
    <lineage>
        <taxon>Bacteria</taxon>
        <taxon>Pseudomonadati</taxon>
        <taxon>Bacteroidota</taxon>
        <taxon>Cytophagia</taxon>
        <taxon>Cytophagales</taxon>
        <taxon>Hymenobacteraceae</taxon>
        <taxon>Nibribacter</taxon>
    </lineage>
</organism>
<accession>A0ABP8F674</accession>
<dbReference type="PANTHER" id="PTHR33802">
    <property type="entry name" value="SI:CH211-161H7.5-RELATED"/>
    <property type="match status" value="1"/>
</dbReference>
<dbReference type="EMBL" id="BAABGX010000001">
    <property type="protein sequence ID" value="GAA4295873.1"/>
    <property type="molecule type" value="Genomic_DNA"/>
</dbReference>
<comment type="caution">
    <text evidence="2">The sequence shown here is derived from an EMBL/GenBank/DDBJ whole genome shotgun (WGS) entry which is preliminary data.</text>
</comment>